<evidence type="ECO:0000313" key="2">
    <source>
        <dbReference type="EMBL" id="MBM0278990.1"/>
    </source>
</evidence>
<feature type="transmembrane region" description="Helical" evidence="1">
    <location>
        <begin position="12"/>
        <end position="35"/>
    </location>
</feature>
<organism evidence="2 3">
    <name type="scientific">Micromonospora tarensis</name>
    <dbReference type="NCBI Taxonomy" id="2806100"/>
    <lineage>
        <taxon>Bacteria</taxon>
        <taxon>Bacillati</taxon>
        <taxon>Actinomycetota</taxon>
        <taxon>Actinomycetes</taxon>
        <taxon>Micromonosporales</taxon>
        <taxon>Micromonosporaceae</taxon>
        <taxon>Micromonospora</taxon>
    </lineage>
</organism>
<sequence>MTQQTSARRPRLVDRWPVVVALVLVAGAVTVIALVNEHAELFGPAVATMAGIYLMAYALGRPSSAWLAFAVLSAVVTGLHLLARLGSLPVEPAVGMTLVLVPLWVWAAVRHRCAPTRTMSVQTAGMLAFGAITLLTATTQPQVGTAVAGVGFLAHGLWDAYHYRADLVVSRSWAQFCAVVDLGVGLALVVASTG</sequence>
<evidence type="ECO:0008006" key="4">
    <source>
        <dbReference type="Google" id="ProtNLM"/>
    </source>
</evidence>
<feature type="transmembrane region" description="Helical" evidence="1">
    <location>
        <begin position="41"/>
        <end position="59"/>
    </location>
</feature>
<comment type="caution">
    <text evidence="2">The sequence shown here is derived from an EMBL/GenBank/DDBJ whole genome shotgun (WGS) entry which is preliminary data.</text>
</comment>
<proteinExistence type="predicted"/>
<keyword evidence="1" id="KW-0472">Membrane</keyword>
<reference evidence="2 3" key="1">
    <citation type="submission" date="2021-01" db="EMBL/GenBank/DDBJ databases">
        <title>Draft genome sequence of Micromonospora sp. strain STR1s_6.</title>
        <authorList>
            <person name="Karlyshev A."/>
            <person name="Jawad R."/>
        </authorList>
    </citation>
    <scope>NUCLEOTIDE SEQUENCE [LARGE SCALE GENOMIC DNA]</scope>
    <source>
        <strain evidence="2 3">STR1S-6</strain>
    </source>
</reference>
<feature type="transmembrane region" description="Helical" evidence="1">
    <location>
        <begin position="66"/>
        <end position="86"/>
    </location>
</feature>
<keyword evidence="1" id="KW-0812">Transmembrane</keyword>
<keyword evidence="1" id="KW-1133">Transmembrane helix</keyword>
<keyword evidence="3" id="KW-1185">Reference proteome</keyword>
<dbReference type="EMBL" id="JAEVHL010000225">
    <property type="protein sequence ID" value="MBM0278990.1"/>
    <property type="molecule type" value="Genomic_DNA"/>
</dbReference>
<dbReference type="RefSeq" id="WP_203151315.1">
    <property type="nucleotide sequence ID" value="NZ_JAEVHL010000225.1"/>
</dbReference>
<evidence type="ECO:0000256" key="1">
    <source>
        <dbReference type="SAM" id="Phobius"/>
    </source>
</evidence>
<feature type="transmembrane region" description="Helical" evidence="1">
    <location>
        <begin position="173"/>
        <end position="191"/>
    </location>
</feature>
<dbReference type="Proteomes" id="UP000622245">
    <property type="component" value="Unassembled WGS sequence"/>
</dbReference>
<feature type="transmembrane region" description="Helical" evidence="1">
    <location>
        <begin position="92"/>
        <end position="109"/>
    </location>
</feature>
<evidence type="ECO:0000313" key="3">
    <source>
        <dbReference type="Proteomes" id="UP000622245"/>
    </source>
</evidence>
<protein>
    <recommendedName>
        <fullName evidence="4">YhhN-like protein</fullName>
    </recommendedName>
</protein>
<accession>A0ABS1YNH5</accession>
<gene>
    <name evidence="2" type="ORF">JM949_28775</name>
</gene>
<name>A0ABS1YNH5_9ACTN</name>